<dbReference type="InterPro" id="IPR003374">
    <property type="entry name" value="ApbE-like_sf"/>
</dbReference>
<keyword evidence="7" id="KW-0479">Metal-binding</keyword>
<evidence type="ECO:0000256" key="11">
    <source>
        <dbReference type="ARBA" id="ARBA00048540"/>
    </source>
</evidence>
<reference evidence="12 13" key="1">
    <citation type="submission" date="2020-09" db="EMBL/GenBank/DDBJ databases">
        <title>Pseudoxanthomonas sp. CAU 1598 isolated from sand of Yaerae Beach.</title>
        <authorList>
            <person name="Kim W."/>
        </authorList>
    </citation>
    <scope>NUCLEOTIDE SEQUENCE [LARGE SCALE GENOMIC DNA]</scope>
    <source>
        <strain evidence="12 13">CAU 1598</strain>
    </source>
</reference>
<keyword evidence="8" id="KW-0274">FAD</keyword>
<dbReference type="SUPFAM" id="SSF143631">
    <property type="entry name" value="ApbE-like"/>
    <property type="match status" value="1"/>
</dbReference>
<keyword evidence="13" id="KW-1185">Reference proteome</keyword>
<dbReference type="EC" id="2.7.1.180" evidence="3"/>
<accession>A0AAW3ZEQ1</accession>
<dbReference type="Pfam" id="PF02424">
    <property type="entry name" value="ApbE"/>
    <property type="match status" value="1"/>
</dbReference>
<evidence type="ECO:0000256" key="10">
    <source>
        <dbReference type="ARBA" id="ARBA00031306"/>
    </source>
</evidence>
<dbReference type="PANTHER" id="PTHR30040:SF2">
    <property type="entry name" value="FAD:PROTEIN FMN TRANSFERASE"/>
    <property type="match status" value="1"/>
</dbReference>
<evidence type="ECO:0000256" key="4">
    <source>
        <dbReference type="ARBA" id="ARBA00016337"/>
    </source>
</evidence>
<organism evidence="12 13">
    <name type="scientific">Pseudomarimonas arenosa</name>
    <dbReference type="NCBI Taxonomy" id="2774145"/>
    <lineage>
        <taxon>Bacteria</taxon>
        <taxon>Pseudomonadati</taxon>
        <taxon>Pseudomonadota</taxon>
        <taxon>Gammaproteobacteria</taxon>
        <taxon>Lysobacterales</taxon>
        <taxon>Lysobacteraceae</taxon>
        <taxon>Pseudomarimonas</taxon>
    </lineage>
</organism>
<evidence type="ECO:0000313" key="12">
    <source>
        <dbReference type="EMBL" id="MBD8524164.1"/>
    </source>
</evidence>
<keyword evidence="9" id="KW-0460">Magnesium</keyword>
<dbReference type="PANTHER" id="PTHR30040">
    <property type="entry name" value="THIAMINE BIOSYNTHESIS LIPOPROTEIN APBE"/>
    <property type="match status" value="1"/>
</dbReference>
<sequence length="308" mass="32871">MNIAHREAAVIPAALRRCRPLMGSFAEISLEADWPRARLLELSQALFAELDRLDAKYSFHRSSSVLSEVNAAAARAVEIALDSETAALIGQALRFSTLSDGLFDICVAPALTAAGALPGHHAVESGARWCDLNLQHHRLSFQRPALLDLGGIAKGYAIDCAFALAPAEVRLGINIGGDLRLSHWQTESLGLRGPDHQVALHTPMLAAAVASSVAAPGAHLSLLIDPRSSQASKRACSVSVFAESAMVADALTKLAVFSADPEHSWLERLWRAGAHALIQIDAERPVKVYRAPSVEPVAPQPEQTGAER</sequence>
<dbReference type="RefSeq" id="WP_192027513.1">
    <property type="nucleotide sequence ID" value="NZ_JACYTR010000001.1"/>
</dbReference>
<dbReference type="GO" id="GO:0046872">
    <property type="term" value="F:metal ion binding"/>
    <property type="evidence" value="ECO:0007669"/>
    <property type="project" value="UniProtKB-KW"/>
</dbReference>
<keyword evidence="6 12" id="KW-0808">Transferase</keyword>
<evidence type="ECO:0000256" key="6">
    <source>
        <dbReference type="ARBA" id="ARBA00022679"/>
    </source>
</evidence>
<evidence type="ECO:0000256" key="5">
    <source>
        <dbReference type="ARBA" id="ARBA00022630"/>
    </source>
</evidence>
<dbReference type="EMBL" id="JACYTR010000001">
    <property type="protein sequence ID" value="MBD8524164.1"/>
    <property type="molecule type" value="Genomic_DNA"/>
</dbReference>
<evidence type="ECO:0000313" key="13">
    <source>
        <dbReference type="Proteomes" id="UP000613768"/>
    </source>
</evidence>
<name>A0AAW3ZEQ1_9GAMM</name>
<evidence type="ECO:0000256" key="8">
    <source>
        <dbReference type="ARBA" id="ARBA00022827"/>
    </source>
</evidence>
<evidence type="ECO:0000256" key="3">
    <source>
        <dbReference type="ARBA" id="ARBA00011955"/>
    </source>
</evidence>
<evidence type="ECO:0000256" key="2">
    <source>
        <dbReference type="ARBA" id="ARBA00008282"/>
    </source>
</evidence>
<comment type="cofactor">
    <cofactor evidence="1">
        <name>Mg(2+)</name>
        <dbReference type="ChEBI" id="CHEBI:18420"/>
    </cofactor>
</comment>
<dbReference type="GO" id="GO:0016740">
    <property type="term" value="F:transferase activity"/>
    <property type="evidence" value="ECO:0007669"/>
    <property type="project" value="UniProtKB-KW"/>
</dbReference>
<comment type="caution">
    <text evidence="12">The sequence shown here is derived from an EMBL/GenBank/DDBJ whole genome shotgun (WGS) entry which is preliminary data.</text>
</comment>
<dbReference type="InterPro" id="IPR024932">
    <property type="entry name" value="ApbE"/>
</dbReference>
<proteinExistence type="inferred from homology"/>
<evidence type="ECO:0000256" key="7">
    <source>
        <dbReference type="ARBA" id="ARBA00022723"/>
    </source>
</evidence>
<dbReference type="Proteomes" id="UP000613768">
    <property type="component" value="Unassembled WGS sequence"/>
</dbReference>
<gene>
    <name evidence="12" type="ORF">IFO71_00265</name>
</gene>
<dbReference type="Gene3D" id="3.10.520.10">
    <property type="entry name" value="ApbE-like domains"/>
    <property type="match status" value="1"/>
</dbReference>
<evidence type="ECO:0000256" key="9">
    <source>
        <dbReference type="ARBA" id="ARBA00022842"/>
    </source>
</evidence>
<dbReference type="AlphaFoldDB" id="A0AAW3ZEQ1"/>
<keyword evidence="5" id="KW-0285">Flavoprotein</keyword>
<protein>
    <recommendedName>
        <fullName evidence="4">FAD:protein FMN transferase</fullName>
        <ecNumber evidence="3">2.7.1.180</ecNumber>
    </recommendedName>
    <alternativeName>
        <fullName evidence="10">Flavin transferase</fullName>
    </alternativeName>
</protein>
<evidence type="ECO:0000256" key="1">
    <source>
        <dbReference type="ARBA" id="ARBA00001946"/>
    </source>
</evidence>
<comment type="similarity">
    <text evidence="2">Belongs to the ApbE family.</text>
</comment>
<comment type="catalytic activity">
    <reaction evidence="11">
        <text>L-threonyl-[protein] + FAD = FMN-L-threonyl-[protein] + AMP + H(+)</text>
        <dbReference type="Rhea" id="RHEA:36847"/>
        <dbReference type="Rhea" id="RHEA-COMP:11060"/>
        <dbReference type="Rhea" id="RHEA-COMP:11061"/>
        <dbReference type="ChEBI" id="CHEBI:15378"/>
        <dbReference type="ChEBI" id="CHEBI:30013"/>
        <dbReference type="ChEBI" id="CHEBI:57692"/>
        <dbReference type="ChEBI" id="CHEBI:74257"/>
        <dbReference type="ChEBI" id="CHEBI:456215"/>
        <dbReference type="EC" id="2.7.1.180"/>
    </reaction>
</comment>